<evidence type="ECO:0008006" key="4">
    <source>
        <dbReference type="Google" id="ProtNLM"/>
    </source>
</evidence>
<evidence type="ECO:0000256" key="1">
    <source>
        <dbReference type="SAM" id="MobiDB-lite"/>
    </source>
</evidence>
<evidence type="ECO:0000313" key="2">
    <source>
        <dbReference type="EMBL" id="VDI06387.1"/>
    </source>
</evidence>
<dbReference type="Gene3D" id="1.10.10.10">
    <property type="entry name" value="Winged helix-like DNA-binding domain superfamily/Winged helix DNA-binding domain"/>
    <property type="match status" value="1"/>
</dbReference>
<dbReference type="Proteomes" id="UP000596742">
    <property type="component" value="Unassembled WGS sequence"/>
</dbReference>
<dbReference type="EMBL" id="UYJE01001918">
    <property type="protein sequence ID" value="VDI06387.1"/>
    <property type="molecule type" value="Genomic_DNA"/>
</dbReference>
<dbReference type="InterPro" id="IPR036388">
    <property type="entry name" value="WH-like_DNA-bd_sf"/>
</dbReference>
<evidence type="ECO:0000313" key="3">
    <source>
        <dbReference type="Proteomes" id="UP000596742"/>
    </source>
</evidence>
<dbReference type="OrthoDB" id="6085704at2759"/>
<feature type="non-terminal residue" evidence="2">
    <location>
        <position position="76"/>
    </location>
</feature>
<dbReference type="InterPro" id="IPR009057">
    <property type="entry name" value="Homeodomain-like_sf"/>
</dbReference>
<protein>
    <recommendedName>
        <fullName evidence="4">Paired domain-containing protein</fullName>
    </recommendedName>
</protein>
<dbReference type="Pfam" id="PF13551">
    <property type="entry name" value="HTH_29"/>
    <property type="match status" value="1"/>
</dbReference>
<dbReference type="AlphaFoldDB" id="A0A8B6CMM8"/>
<comment type="caution">
    <text evidence="2">The sequence shown here is derived from an EMBL/GenBank/DDBJ whole genome shotgun (WGS) entry which is preliminary data.</text>
</comment>
<reference evidence="2" key="1">
    <citation type="submission" date="2018-11" db="EMBL/GenBank/DDBJ databases">
        <authorList>
            <person name="Alioto T."/>
            <person name="Alioto T."/>
        </authorList>
    </citation>
    <scope>NUCLEOTIDE SEQUENCE</scope>
</reference>
<proteinExistence type="predicted"/>
<organism evidence="2 3">
    <name type="scientific">Mytilus galloprovincialis</name>
    <name type="common">Mediterranean mussel</name>
    <dbReference type="NCBI Taxonomy" id="29158"/>
    <lineage>
        <taxon>Eukaryota</taxon>
        <taxon>Metazoa</taxon>
        <taxon>Spiralia</taxon>
        <taxon>Lophotrochozoa</taxon>
        <taxon>Mollusca</taxon>
        <taxon>Bivalvia</taxon>
        <taxon>Autobranchia</taxon>
        <taxon>Pteriomorphia</taxon>
        <taxon>Mytilida</taxon>
        <taxon>Mytiloidea</taxon>
        <taxon>Mytilidae</taxon>
        <taxon>Mytilinae</taxon>
        <taxon>Mytilus</taxon>
    </lineage>
</organism>
<feature type="compositionally biased region" description="Basic and acidic residues" evidence="1">
    <location>
        <begin position="64"/>
        <end position="76"/>
    </location>
</feature>
<feature type="region of interest" description="Disordered" evidence="1">
    <location>
        <begin position="56"/>
        <end position="76"/>
    </location>
</feature>
<keyword evidence="3" id="KW-1185">Reference proteome</keyword>
<dbReference type="SUPFAM" id="SSF46689">
    <property type="entry name" value="Homeodomain-like"/>
    <property type="match status" value="1"/>
</dbReference>
<gene>
    <name evidence="2" type="ORF">MGAL_10B049285</name>
</gene>
<name>A0A8B6CMM8_MYTGA</name>
<accession>A0A8B6CMM8</accession>
<sequence>MDLKEKELTYDQKSRIAALNDAGNRKSEIVRLTGIKQSIVYSFLKRYENWGDIENTRRTGRPKSFHERDMRKLSRC</sequence>